<proteinExistence type="predicted"/>
<protein>
    <submittedName>
        <fullName evidence="1">Uncharacterized protein</fullName>
    </submittedName>
</protein>
<comment type="caution">
    <text evidence="1">The sequence shown here is derived from an EMBL/GenBank/DDBJ whole genome shotgun (WGS) entry which is preliminary data.</text>
</comment>
<dbReference type="AlphaFoldDB" id="A0A0V0RCM3"/>
<accession>A0A0V0RCM3</accession>
<keyword evidence="2" id="KW-1185">Reference proteome</keyword>
<gene>
    <name evidence="1" type="ORF">T07_10452</name>
</gene>
<sequence>MVLLYERTNEYERFIGLQTLVRTSFYQFCIFLPVYICTEISQMFFCMVCDTFQPSSALLFNSFHCAPTNMCGSSVCKHLSGLPSTTFMLLYLFRLTEVR</sequence>
<evidence type="ECO:0000313" key="2">
    <source>
        <dbReference type="Proteomes" id="UP000054630"/>
    </source>
</evidence>
<organism evidence="1 2">
    <name type="scientific">Trichinella nelsoni</name>
    <dbReference type="NCBI Taxonomy" id="6336"/>
    <lineage>
        <taxon>Eukaryota</taxon>
        <taxon>Metazoa</taxon>
        <taxon>Ecdysozoa</taxon>
        <taxon>Nematoda</taxon>
        <taxon>Enoplea</taxon>
        <taxon>Dorylaimia</taxon>
        <taxon>Trichinellida</taxon>
        <taxon>Trichinellidae</taxon>
        <taxon>Trichinella</taxon>
    </lineage>
</organism>
<evidence type="ECO:0000313" key="1">
    <source>
        <dbReference type="EMBL" id="KRX12260.1"/>
    </source>
</evidence>
<dbReference type="OrthoDB" id="5936005at2759"/>
<dbReference type="EMBL" id="JYDL01000581">
    <property type="protein sequence ID" value="KRX12260.1"/>
    <property type="molecule type" value="Genomic_DNA"/>
</dbReference>
<dbReference type="Proteomes" id="UP000054630">
    <property type="component" value="Unassembled WGS sequence"/>
</dbReference>
<reference evidence="1 2" key="1">
    <citation type="submission" date="2015-01" db="EMBL/GenBank/DDBJ databases">
        <title>Evolution of Trichinella species and genotypes.</title>
        <authorList>
            <person name="Korhonen P.K."/>
            <person name="Edoardo P."/>
            <person name="Giuseppe L.R."/>
            <person name="Gasser R.B."/>
        </authorList>
    </citation>
    <scope>NUCLEOTIDE SEQUENCE [LARGE SCALE GENOMIC DNA]</scope>
    <source>
        <strain evidence="1">ISS37</strain>
    </source>
</reference>
<name>A0A0V0RCM3_9BILA</name>